<dbReference type="NCBIfam" id="TIGR00456">
    <property type="entry name" value="argS"/>
    <property type="match status" value="1"/>
</dbReference>
<gene>
    <name evidence="11 15" type="primary">argS</name>
    <name evidence="15" type="ordered locus">THEYE_A0628</name>
</gene>
<dbReference type="Pfam" id="PF03485">
    <property type="entry name" value="Arg_tRNA_synt_N"/>
    <property type="match status" value="1"/>
</dbReference>
<evidence type="ECO:0000313" key="16">
    <source>
        <dbReference type="Proteomes" id="UP000000718"/>
    </source>
</evidence>
<dbReference type="CDD" id="cd00671">
    <property type="entry name" value="ArgRS_core"/>
    <property type="match status" value="1"/>
</dbReference>
<evidence type="ECO:0000256" key="8">
    <source>
        <dbReference type="ARBA" id="ARBA00022917"/>
    </source>
</evidence>
<dbReference type="InterPro" id="IPR001278">
    <property type="entry name" value="Arg-tRNA-ligase"/>
</dbReference>
<evidence type="ECO:0000256" key="7">
    <source>
        <dbReference type="ARBA" id="ARBA00022840"/>
    </source>
</evidence>
<dbReference type="Pfam" id="PF05746">
    <property type="entry name" value="DALR_1"/>
    <property type="match status" value="1"/>
</dbReference>
<evidence type="ECO:0000256" key="3">
    <source>
        <dbReference type="ARBA" id="ARBA00011245"/>
    </source>
</evidence>
<evidence type="ECO:0000256" key="1">
    <source>
        <dbReference type="ARBA" id="ARBA00004496"/>
    </source>
</evidence>
<dbReference type="PATRIC" id="fig|289376.4.peg.622"/>
<dbReference type="GO" id="GO:0004814">
    <property type="term" value="F:arginine-tRNA ligase activity"/>
    <property type="evidence" value="ECO:0000318"/>
    <property type="project" value="GO_Central"/>
</dbReference>
<dbReference type="Proteomes" id="UP000000718">
    <property type="component" value="Chromosome"/>
</dbReference>
<dbReference type="InterPro" id="IPR005148">
    <property type="entry name" value="Arg-tRNA-synth_N"/>
</dbReference>
<dbReference type="HOGENOM" id="CLU_006406_0_1_0"/>
<dbReference type="SUPFAM" id="SSF52374">
    <property type="entry name" value="Nucleotidylyl transferase"/>
    <property type="match status" value="1"/>
</dbReference>
<proteinExistence type="inferred from homology"/>
<evidence type="ECO:0000313" key="15">
    <source>
        <dbReference type="EMBL" id="ACI21665.1"/>
    </source>
</evidence>
<comment type="subcellular location">
    <subcellularLocation>
        <location evidence="1 11">Cytoplasm</location>
    </subcellularLocation>
</comment>
<dbReference type="SUPFAM" id="SSF47323">
    <property type="entry name" value="Anticodon-binding domain of a subclass of class I aminoacyl-tRNA synthetases"/>
    <property type="match status" value="1"/>
</dbReference>
<dbReference type="Gene3D" id="1.10.730.10">
    <property type="entry name" value="Isoleucyl-tRNA Synthetase, Domain 1"/>
    <property type="match status" value="1"/>
</dbReference>
<evidence type="ECO:0000256" key="9">
    <source>
        <dbReference type="ARBA" id="ARBA00023146"/>
    </source>
</evidence>
<dbReference type="SMART" id="SM01016">
    <property type="entry name" value="Arg_tRNA_synt_N"/>
    <property type="match status" value="1"/>
</dbReference>
<dbReference type="OrthoDB" id="9803211at2"/>
<feature type="domain" description="Arginyl tRNA synthetase N-terminal" evidence="14">
    <location>
        <begin position="3"/>
        <end position="83"/>
    </location>
</feature>
<evidence type="ECO:0000256" key="10">
    <source>
        <dbReference type="ARBA" id="ARBA00049339"/>
    </source>
</evidence>
<dbReference type="PRINTS" id="PR01038">
    <property type="entry name" value="TRNASYNTHARG"/>
</dbReference>
<dbReference type="InterPro" id="IPR035684">
    <property type="entry name" value="ArgRS_core"/>
</dbReference>
<keyword evidence="7 11" id="KW-0067">ATP-binding</keyword>
<reference evidence="16" key="1">
    <citation type="submission" date="2008-08" db="EMBL/GenBank/DDBJ databases">
        <title>The complete genome sequence of Thermodesulfovibrio yellowstonii strain ATCC 51303 / DSM 11347 / YP87.</title>
        <authorList>
            <person name="Dodson R.J."/>
            <person name="Durkin A.S."/>
            <person name="Wu M."/>
            <person name="Eisen J."/>
            <person name="Sutton G."/>
        </authorList>
    </citation>
    <scope>NUCLEOTIDE SEQUENCE [LARGE SCALE GENOMIC DNA]</scope>
    <source>
        <strain evidence="16">ATCC 51303 / DSM 11347 / YP87</strain>
    </source>
</reference>
<keyword evidence="5 11" id="KW-0436">Ligase</keyword>
<keyword evidence="6 11" id="KW-0547">Nucleotide-binding</keyword>
<evidence type="ECO:0000256" key="5">
    <source>
        <dbReference type="ARBA" id="ARBA00022598"/>
    </source>
</evidence>
<dbReference type="Gene3D" id="3.40.50.620">
    <property type="entry name" value="HUPs"/>
    <property type="match status" value="1"/>
</dbReference>
<dbReference type="PANTHER" id="PTHR11956:SF5">
    <property type="entry name" value="ARGININE--TRNA LIGASE, CYTOPLASMIC"/>
    <property type="match status" value="1"/>
</dbReference>
<reference evidence="15 16" key="2">
    <citation type="journal article" date="2015" name="Genome Announc.">
        <title>Genome Sequence of the Sulfate-Reducing Thermophilic Bacterium Thermodesulfovibrio yellowstonii Strain DSM 11347T (Phylum Nitrospirae).</title>
        <authorList>
            <person name="Bhatnagar S."/>
            <person name="Badger J.H."/>
            <person name="Madupu R."/>
            <person name="Khouri H.M."/>
            <person name="O'Connor E.M."/>
            <person name="Robb F.T."/>
            <person name="Ward N.L."/>
            <person name="Eisen J.A."/>
        </authorList>
    </citation>
    <scope>NUCLEOTIDE SEQUENCE [LARGE SCALE GENOMIC DNA]</scope>
    <source>
        <strain evidence="16">ATCC 51303 / DSM 11347 / YP87</strain>
    </source>
</reference>
<feature type="domain" description="DALR anticodon binding" evidence="13">
    <location>
        <begin position="425"/>
        <end position="538"/>
    </location>
</feature>
<evidence type="ECO:0000256" key="11">
    <source>
        <dbReference type="HAMAP-Rule" id="MF_00123"/>
    </source>
</evidence>
<dbReference type="SUPFAM" id="SSF55190">
    <property type="entry name" value="Arginyl-tRNA synthetase (ArgRS), N-terminal 'additional' domain"/>
    <property type="match status" value="1"/>
</dbReference>
<dbReference type="FunCoup" id="B5YJQ6">
    <property type="interactions" value="422"/>
</dbReference>
<name>B5YJQ6_THEYD</name>
<dbReference type="RefSeq" id="WP_012546374.1">
    <property type="nucleotide sequence ID" value="NC_011296.1"/>
</dbReference>
<keyword evidence="9 11" id="KW-0030">Aminoacyl-tRNA synthetase</keyword>
<dbReference type="InterPro" id="IPR009080">
    <property type="entry name" value="tRNAsynth_Ia_anticodon-bd"/>
</dbReference>
<keyword evidence="8 11" id="KW-0648">Protein biosynthesis</keyword>
<dbReference type="eggNOG" id="COG0018">
    <property type="taxonomic scope" value="Bacteria"/>
</dbReference>
<evidence type="ECO:0000256" key="4">
    <source>
        <dbReference type="ARBA" id="ARBA00022490"/>
    </source>
</evidence>
<dbReference type="STRING" id="289376.THEYE_A0628"/>
<comment type="similarity">
    <text evidence="2 11 12">Belongs to the class-I aminoacyl-tRNA synthetase family.</text>
</comment>
<evidence type="ECO:0000259" key="14">
    <source>
        <dbReference type="SMART" id="SM01016"/>
    </source>
</evidence>
<protein>
    <recommendedName>
        <fullName evidence="11">Arginine--tRNA ligase</fullName>
        <ecNumber evidence="11">6.1.1.19</ecNumber>
    </recommendedName>
    <alternativeName>
        <fullName evidence="11">Arginyl-tRNA synthetase</fullName>
        <shortName evidence="11">ArgRS</shortName>
    </alternativeName>
</protein>
<dbReference type="EC" id="6.1.1.19" evidence="11"/>
<dbReference type="FunFam" id="1.10.730.10:FF:000008">
    <property type="entry name" value="Arginine--tRNA ligase"/>
    <property type="match status" value="1"/>
</dbReference>
<accession>B5YJQ6</accession>
<dbReference type="FunFam" id="3.40.50.620:FF:000062">
    <property type="entry name" value="Arginine--tRNA ligase"/>
    <property type="match status" value="1"/>
</dbReference>
<feature type="short sequence motif" description="'HIGH' region" evidence="11">
    <location>
        <begin position="120"/>
        <end position="130"/>
    </location>
</feature>
<comment type="catalytic activity">
    <reaction evidence="10 11">
        <text>tRNA(Arg) + L-arginine + ATP = L-arginyl-tRNA(Arg) + AMP + diphosphate</text>
        <dbReference type="Rhea" id="RHEA:20301"/>
        <dbReference type="Rhea" id="RHEA-COMP:9658"/>
        <dbReference type="Rhea" id="RHEA-COMP:9673"/>
        <dbReference type="ChEBI" id="CHEBI:30616"/>
        <dbReference type="ChEBI" id="CHEBI:32682"/>
        <dbReference type="ChEBI" id="CHEBI:33019"/>
        <dbReference type="ChEBI" id="CHEBI:78442"/>
        <dbReference type="ChEBI" id="CHEBI:78513"/>
        <dbReference type="ChEBI" id="CHEBI:456215"/>
        <dbReference type="EC" id="6.1.1.19"/>
    </reaction>
</comment>
<dbReference type="InterPro" id="IPR036695">
    <property type="entry name" value="Arg-tRNA-synth_N_sf"/>
</dbReference>
<dbReference type="SMART" id="SM00836">
    <property type="entry name" value="DALR_1"/>
    <property type="match status" value="1"/>
</dbReference>
<dbReference type="Gene3D" id="3.30.1360.70">
    <property type="entry name" value="Arginyl tRNA synthetase N-terminal domain"/>
    <property type="match status" value="1"/>
</dbReference>
<dbReference type="InterPro" id="IPR014729">
    <property type="entry name" value="Rossmann-like_a/b/a_fold"/>
</dbReference>
<evidence type="ECO:0000259" key="13">
    <source>
        <dbReference type="SMART" id="SM00836"/>
    </source>
</evidence>
<dbReference type="AlphaFoldDB" id="B5YJQ6"/>
<dbReference type="PROSITE" id="PS00178">
    <property type="entry name" value="AA_TRNA_LIGASE_I"/>
    <property type="match status" value="1"/>
</dbReference>
<sequence>MHKFLKNRIIETIKILGLPEVEPEIEIPKNEAFGDLSTPIAMEIAKKLKKPPRTIAQDIIQSINKSSFESVELAGPGFINFKFKNDFVFSELENLLKLGELFFTQNIGNGKKIQIEFVSANPTGPLHLGHGRGAALGAALANILKEAGYNVFTEYYINDAGKQVEILGLSVYIALQNLFGKNLEMPEECYKGEYINEIAKELYDLYGNSLQNKEFDEIADFLIDFSYKKMLNEIKKDLDDFGVNFDNWISERKLYHTGEVQRAILKLKELGFIYEKDGALWFHSTAFGDDKDRVIVKSDGTYTYFASDIAYHKNKIERGFDELINIWGADHHGYIQRVKAAVQALGMSDSQIKILLVQMVNLLREGKPVQMSKRAGTFVTLRELIDEIGADTTKFIFLTRRHDSHLEFDIEIAKKQSHENPVYYVQYAHARINSIFVKAQSEPERFSGELFNEDELRIIKKALIYPMIFELSVQMREPHRITFYLQELAALFHSYYHKYRVISENDELTETRLSLCKAIMFVLKHGLRMLGVKAPEKM</sequence>
<dbReference type="GO" id="GO:0006420">
    <property type="term" value="P:arginyl-tRNA aminoacylation"/>
    <property type="evidence" value="ECO:0000318"/>
    <property type="project" value="GO_Central"/>
</dbReference>
<dbReference type="EnsemblBacteria" id="ACI21665">
    <property type="protein sequence ID" value="ACI21665"/>
    <property type="gene ID" value="THEYE_A0628"/>
</dbReference>
<evidence type="ECO:0000256" key="2">
    <source>
        <dbReference type="ARBA" id="ARBA00005594"/>
    </source>
</evidence>
<dbReference type="KEGG" id="tye:THEYE_A0628"/>
<organism evidence="15 16">
    <name type="scientific">Thermodesulfovibrio yellowstonii (strain ATCC 51303 / DSM 11347 / YP87)</name>
    <dbReference type="NCBI Taxonomy" id="289376"/>
    <lineage>
        <taxon>Bacteria</taxon>
        <taxon>Pseudomonadati</taxon>
        <taxon>Nitrospirota</taxon>
        <taxon>Thermodesulfovibrionia</taxon>
        <taxon>Thermodesulfovibrionales</taxon>
        <taxon>Thermodesulfovibrionaceae</taxon>
        <taxon>Thermodesulfovibrio</taxon>
    </lineage>
</organism>
<evidence type="ECO:0000256" key="6">
    <source>
        <dbReference type="ARBA" id="ARBA00022741"/>
    </source>
</evidence>
<dbReference type="InterPro" id="IPR001412">
    <property type="entry name" value="aa-tRNA-synth_I_CS"/>
</dbReference>
<dbReference type="InterPro" id="IPR008909">
    <property type="entry name" value="DALR_anticod-bd"/>
</dbReference>
<evidence type="ECO:0000256" key="12">
    <source>
        <dbReference type="RuleBase" id="RU363038"/>
    </source>
</evidence>
<dbReference type="Pfam" id="PF00750">
    <property type="entry name" value="tRNA-synt_1d"/>
    <property type="match status" value="1"/>
</dbReference>
<keyword evidence="4 11" id="KW-0963">Cytoplasm</keyword>
<dbReference type="GO" id="GO:0005737">
    <property type="term" value="C:cytoplasm"/>
    <property type="evidence" value="ECO:0007669"/>
    <property type="project" value="UniProtKB-SubCell"/>
</dbReference>
<dbReference type="GO" id="GO:0005524">
    <property type="term" value="F:ATP binding"/>
    <property type="evidence" value="ECO:0007669"/>
    <property type="project" value="UniProtKB-UniRule"/>
</dbReference>
<keyword evidence="16" id="KW-1185">Reference proteome</keyword>
<dbReference type="PANTHER" id="PTHR11956">
    <property type="entry name" value="ARGINYL-TRNA SYNTHETASE"/>
    <property type="match status" value="1"/>
</dbReference>
<dbReference type="HAMAP" id="MF_00123">
    <property type="entry name" value="Arg_tRNA_synth"/>
    <property type="match status" value="1"/>
</dbReference>
<dbReference type="EMBL" id="CP001147">
    <property type="protein sequence ID" value="ACI21665.1"/>
    <property type="molecule type" value="Genomic_DNA"/>
</dbReference>
<dbReference type="InParanoid" id="B5YJQ6"/>
<comment type="subunit">
    <text evidence="3 11">Monomer.</text>
</comment>